<protein>
    <submittedName>
        <fullName evidence="1">Uncharacterized protein</fullName>
    </submittedName>
</protein>
<gene>
    <name evidence="1" type="ORF">ENH63_17775</name>
</gene>
<sequence length="69" mass="7727">MNCHNAIAARTRLKMAERHAKNDQCLADLLQEEVKQTEIEAASSVSLFLERLNDEDDAMAGDEQTDHQG</sequence>
<evidence type="ECO:0000313" key="1">
    <source>
        <dbReference type="EMBL" id="HDZ53582.1"/>
    </source>
</evidence>
<dbReference type="EMBL" id="DRFN01000049">
    <property type="protein sequence ID" value="HDZ53582.1"/>
    <property type="molecule type" value="Genomic_DNA"/>
</dbReference>
<dbReference type="RefSeq" id="WP_273055751.1">
    <property type="nucleotide sequence ID" value="NZ_DRFN01000049.1"/>
</dbReference>
<reference evidence="1" key="1">
    <citation type="journal article" date="2020" name="mSystems">
        <title>Genome- and Community-Level Interaction Insights into Carbon Utilization and Element Cycling Functions of Hydrothermarchaeota in Hydrothermal Sediment.</title>
        <authorList>
            <person name="Zhou Z."/>
            <person name="Liu Y."/>
            <person name="Xu W."/>
            <person name="Pan J."/>
            <person name="Luo Z.H."/>
            <person name="Li M."/>
        </authorList>
    </citation>
    <scope>NUCLEOTIDE SEQUENCE [LARGE SCALE GENOMIC DNA]</scope>
    <source>
        <strain evidence="1">HyVt-323</strain>
    </source>
</reference>
<dbReference type="AlphaFoldDB" id="A0A7V1FPI6"/>
<accession>A0A7V1FPI6</accession>
<name>A0A7V1FPI6_9RHOB</name>
<organism evidence="1">
    <name type="scientific">Sulfitobacter litoralis</name>
    <dbReference type="NCBI Taxonomy" id="335975"/>
    <lineage>
        <taxon>Bacteria</taxon>
        <taxon>Pseudomonadati</taxon>
        <taxon>Pseudomonadota</taxon>
        <taxon>Alphaproteobacteria</taxon>
        <taxon>Rhodobacterales</taxon>
        <taxon>Roseobacteraceae</taxon>
        <taxon>Sulfitobacter</taxon>
    </lineage>
</organism>
<comment type="caution">
    <text evidence="1">The sequence shown here is derived from an EMBL/GenBank/DDBJ whole genome shotgun (WGS) entry which is preliminary data.</text>
</comment>
<proteinExistence type="predicted"/>
<dbReference type="Proteomes" id="UP000885704">
    <property type="component" value="Unassembled WGS sequence"/>
</dbReference>